<sequence length="306" mass="33977">MHLNPISLRLFIAVIEEGTIAAAAEREHIAAAAVSKRISELEQQLKTLLLQRTNKGIQPTMAGMALLSMARRALHELDEISVQMHEYASGVRGFVRVYANISVITQFLPQDIKTFLERYPNVQVHLEEKISSSIIKSVQENAADVGLFSGTHHVEHDVEVLPYREDVLCLIVPKGHPLIGKPGFRFTDALEYDFIGLHTGSAINHIVANAARTRNRAIKIKVQVTGFDALCFMIDSGLGIGVLPETLAQRYSRIFNIHAIPIQEPWTKRALNICVRSRHTLPTAARLFVDHLQAPCAPAFQKSTGN</sequence>
<dbReference type="Gene3D" id="3.40.190.290">
    <property type="match status" value="1"/>
</dbReference>
<reference evidence="6" key="1">
    <citation type="submission" date="2024-05" db="EMBL/GenBank/DDBJ databases">
        <authorList>
            <person name="Luo Y.-C."/>
            <person name="Nicholds J."/>
            <person name="Mortimer T."/>
            <person name="Maboni G."/>
        </authorList>
    </citation>
    <scope>NUCLEOTIDE SEQUENCE</scope>
    <source>
        <strain evidence="6">153920</strain>
    </source>
</reference>
<dbReference type="SUPFAM" id="SSF53850">
    <property type="entry name" value="Periplasmic binding protein-like II"/>
    <property type="match status" value="1"/>
</dbReference>
<dbReference type="CDD" id="cd08421">
    <property type="entry name" value="PBP2_LTTR_like_1"/>
    <property type="match status" value="1"/>
</dbReference>
<dbReference type="PROSITE" id="PS50931">
    <property type="entry name" value="HTH_LYSR"/>
    <property type="match status" value="1"/>
</dbReference>
<evidence type="ECO:0000256" key="4">
    <source>
        <dbReference type="ARBA" id="ARBA00023163"/>
    </source>
</evidence>
<dbReference type="FunFam" id="1.10.10.10:FF:000001">
    <property type="entry name" value="LysR family transcriptional regulator"/>
    <property type="match status" value="1"/>
</dbReference>
<evidence type="ECO:0000313" key="6">
    <source>
        <dbReference type="EMBL" id="XDJ41676.1"/>
    </source>
</evidence>
<gene>
    <name evidence="6" type="ORF">ABRY99_12190</name>
</gene>
<keyword evidence="2" id="KW-0805">Transcription regulation</keyword>
<dbReference type="PANTHER" id="PTHR30419:SF2">
    <property type="entry name" value="LYSR FAMILY TRANSCRIPTIONAL REGULATOR"/>
    <property type="match status" value="1"/>
</dbReference>
<dbReference type="GO" id="GO:0005829">
    <property type="term" value="C:cytosol"/>
    <property type="evidence" value="ECO:0007669"/>
    <property type="project" value="TreeGrafter"/>
</dbReference>
<evidence type="ECO:0000256" key="2">
    <source>
        <dbReference type="ARBA" id="ARBA00023015"/>
    </source>
</evidence>
<keyword evidence="4" id="KW-0804">Transcription</keyword>
<evidence type="ECO:0000259" key="5">
    <source>
        <dbReference type="PROSITE" id="PS50931"/>
    </source>
</evidence>
<dbReference type="InterPro" id="IPR000847">
    <property type="entry name" value="LysR_HTH_N"/>
</dbReference>
<protein>
    <submittedName>
        <fullName evidence="6">LysR family transcriptional regulator</fullName>
    </submittedName>
</protein>
<accession>A0AB39CI56</accession>
<proteinExistence type="inferred from homology"/>
<evidence type="ECO:0000256" key="1">
    <source>
        <dbReference type="ARBA" id="ARBA00009437"/>
    </source>
</evidence>
<dbReference type="InterPro" id="IPR036388">
    <property type="entry name" value="WH-like_DNA-bd_sf"/>
</dbReference>
<dbReference type="Gene3D" id="1.10.10.10">
    <property type="entry name" value="Winged helix-like DNA-binding domain superfamily/Winged helix DNA-binding domain"/>
    <property type="match status" value="1"/>
</dbReference>
<comment type="similarity">
    <text evidence="1">Belongs to the LysR transcriptional regulatory family.</text>
</comment>
<dbReference type="PANTHER" id="PTHR30419">
    <property type="entry name" value="HTH-TYPE TRANSCRIPTIONAL REGULATOR YBHD"/>
    <property type="match status" value="1"/>
</dbReference>
<evidence type="ECO:0000256" key="3">
    <source>
        <dbReference type="ARBA" id="ARBA00023125"/>
    </source>
</evidence>
<dbReference type="Pfam" id="PF00126">
    <property type="entry name" value="HTH_1"/>
    <property type="match status" value="1"/>
</dbReference>
<dbReference type="InterPro" id="IPR036390">
    <property type="entry name" value="WH_DNA-bd_sf"/>
</dbReference>
<keyword evidence="3" id="KW-0238">DNA-binding</keyword>
<organism evidence="6">
    <name type="scientific">Castellaniella ginsengisoli</name>
    <dbReference type="NCBI Taxonomy" id="546114"/>
    <lineage>
        <taxon>Bacteria</taxon>
        <taxon>Pseudomonadati</taxon>
        <taxon>Pseudomonadota</taxon>
        <taxon>Betaproteobacteria</taxon>
        <taxon>Burkholderiales</taxon>
        <taxon>Alcaligenaceae</taxon>
        <taxon>Castellaniella</taxon>
    </lineage>
</organism>
<dbReference type="GO" id="GO:0003677">
    <property type="term" value="F:DNA binding"/>
    <property type="evidence" value="ECO:0007669"/>
    <property type="project" value="UniProtKB-KW"/>
</dbReference>
<dbReference type="RefSeq" id="WP_368643314.1">
    <property type="nucleotide sequence ID" value="NZ_CP158252.1"/>
</dbReference>
<dbReference type="InterPro" id="IPR050950">
    <property type="entry name" value="HTH-type_LysR_regulators"/>
</dbReference>
<dbReference type="SUPFAM" id="SSF46785">
    <property type="entry name" value="Winged helix' DNA-binding domain"/>
    <property type="match status" value="1"/>
</dbReference>
<dbReference type="Pfam" id="PF03466">
    <property type="entry name" value="LysR_substrate"/>
    <property type="match status" value="1"/>
</dbReference>
<name>A0AB39CI56_9BURK</name>
<dbReference type="EMBL" id="CP158252">
    <property type="protein sequence ID" value="XDJ41676.1"/>
    <property type="molecule type" value="Genomic_DNA"/>
</dbReference>
<feature type="domain" description="HTH lysR-type" evidence="5">
    <location>
        <begin position="3"/>
        <end position="60"/>
    </location>
</feature>
<dbReference type="GO" id="GO:0003700">
    <property type="term" value="F:DNA-binding transcription factor activity"/>
    <property type="evidence" value="ECO:0007669"/>
    <property type="project" value="InterPro"/>
</dbReference>
<dbReference type="InterPro" id="IPR005119">
    <property type="entry name" value="LysR_subst-bd"/>
</dbReference>
<dbReference type="AlphaFoldDB" id="A0AB39CI56"/>